<keyword evidence="3" id="KW-0648">Protein biosynthesis</keyword>
<dbReference type="PANTHER" id="PTHR15004:SF0">
    <property type="entry name" value="GLUTAMYL-TRNA(GLN) AMIDOTRANSFERASE SUBUNIT C, MITOCHONDRIAL"/>
    <property type="match status" value="1"/>
</dbReference>
<keyword evidence="2 3" id="KW-0496">Mitochondrion</keyword>
<protein>
    <recommendedName>
        <fullName evidence="3">Glutamyl-tRNA(Gln) amidotransferase subunit C, mitochondrial</fullName>
        <shortName evidence="3">Glu-AdT subunit C</shortName>
        <ecNumber evidence="3">6.3.5.-</ecNumber>
    </recommendedName>
</protein>
<comment type="subunit">
    <text evidence="3">Subunit of the heterotrimeric GatCAB amidotransferase (AdT) complex, composed of A, B and C subunits.</text>
</comment>
<dbReference type="EMBL" id="JBEUOH010000006">
    <property type="protein sequence ID" value="KAL0892986.1"/>
    <property type="molecule type" value="Genomic_DNA"/>
</dbReference>
<dbReference type="HAMAP" id="MF_00122">
    <property type="entry name" value="GatC"/>
    <property type="match status" value="1"/>
</dbReference>
<dbReference type="Pfam" id="PF02686">
    <property type="entry name" value="GatC"/>
    <property type="match status" value="1"/>
</dbReference>
<comment type="similarity">
    <text evidence="3">Belongs to the GatC family.</text>
</comment>
<reference evidence="4 5" key="1">
    <citation type="submission" date="2024-06" db="EMBL/GenBank/DDBJ databases">
        <title>A chromosome-level genome assembly of beet webworm, Loxostege sticticalis.</title>
        <authorList>
            <person name="Zhang Y."/>
        </authorList>
    </citation>
    <scope>NUCLEOTIDE SEQUENCE [LARGE SCALE GENOMIC DNA]</scope>
    <source>
        <strain evidence="4">AQ026</strain>
        <tissue evidence="4">Whole body</tissue>
    </source>
</reference>
<comment type="subcellular location">
    <subcellularLocation>
        <location evidence="3">Mitochondrion</location>
    </subcellularLocation>
</comment>
<keyword evidence="3" id="KW-0436">Ligase</keyword>
<dbReference type="InterPro" id="IPR003837">
    <property type="entry name" value="GatC"/>
</dbReference>
<keyword evidence="3" id="KW-0067">ATP-binding</keyword>
<comment type="function">
    <text evidence="3">Allows the formation of correctly charged Gln-tRNA(Gln) through the transamidation of misacylated Glu-tRNA(Gln) in the mitochondria. The reaction takes place in the presence of glutamine and ATP through an activated gamma-phospho-Glu-tRNA(Gln).</text>
</comment>
<evidence type="ECO:0000256" key="3">
    <source>
        <dbReference type="HAMAP-Rule" id="MF_03149"/>
    </source>
</evidence>
<accession>A0ABR3I9S5</accession>
<dbReference type="SUPFAM" id="SSF141000">
    <property type="entry name" value="Glu-tRNAGln amidotransferase C subunit"/>
    <property type="match status" value="1"/>
</dbReference>
<comment type="caution">
    <text evidence="4">The sequence shown here is derived from an EMBL/GenBank/DDBJ whole genome shotgun (WGS) entry which is preliminary data.</text>
</comment>
<name>A0ABR3I9S5_LOXSC</name>
<gene>
    <name evidence="4" type="ORF">ABMA27_014653</name>
</gene>
<dbReference type="EC" id="6.3.5.-" evidence="3"/>
<evidence type="ECO:0000313" key="5">
    <source>
        <dbReference type="Proteomes" id="UP001549920"/>
    </source>
</evidence>
<evidence type="ECO:0000256" key="1">
    <source>
        <dbReference type="ARBA" id="ARBA00022741"/>
    </source>
</evidence>
<sequence>MLYRYPLRSFSLSNIILRTVRNSSSKVPASPGKILEKEQNQKVVVDKQTLALLERLSLVKCDTAEGVKVLEDSIAFANKILHINTDDIQPLYSVLENENLYLRQDLVTQGNCQKDILKNASVKEDDYFVAPPGNIPLHELEKEEVETKVSSKHEN</sequence>
<dbReference type="InterPro" id="IPR036113">
    <property type="entry name" value="Asp/Glu-ADT_sf_sub_c"/>
</dbReference>
<dbReference type="Proteomes" id="UP001549920">
    <property type="component" value="Unassembled WGS sequence"/>
</dbReference>
<comment type="catalytic activity">
    <reaction evidence="3">
        <text>L-glutamyl-tRNA(Gln) + L-glutamine + ATP + H2O = L-glutaminyl-tRNA(Gln) + L-glutamate + ADP + phosphate + H(+)</text>
        <dbReference type="Rhea" id="RHEA:17521"/>
        <dbReference type="Rhea" id="RHEA-COMP:9681"/>
        <dbReference type="Rhea" id="RHEA-COMP:9684"/>
        <dbReference type="ChEBI" id="CHEBI:15377"/>
        <dbReference type="ChEBI" id="CHEBI:15378"/>
        <dbReference type="ChEBI" id="CHEBI:29985"/>
        <dbReference type="ChEBI" id="CHEBI:30616"/>
        <dbReference type="ChEBI" id="CHEBI:43474"/>
        <dbReference type="ChEBI" id="CHEBI:58359"/>
        <dbReference type="ChEBI" id="CHEBI:78520"/>
        <dbReference type="ChEBI" id="CHEBI:78521"/>
        <dbReference type="ChEBI" id="CHEBI:456216"/>
    </reaction>
</comment>
<keyword evidence="5" id="KW-1185">Reference proteome</keyword>
<dbReference type="PANTHER" id="PTHR15004">
    <property type="entry name" value="GLUTAMYL-TRNA(GLN) AMIDOTRANSFERASE SUBUNIT C, MITOCHONDRIAL"/>
    <property type="match status" value="1"/>
</dbReference>
<organism evidence="4 5">
    <name type="scientific">Loxostege sticticalis</name>
    <name type="common">Beet webworm moth</name>
    <dbReference type="NCBI Taxonomy" id="481309"/>
    <lineage>
        <taxon>Eukaryota</taxon>
        <taxon>Metazoa</taxon>
        <taxon>Ecdysozoa</taxon>
        <taxon>Arthropoda</taxon>
        <taxon>Hexapoda</taxon>
        <taxon>Insecta</taxon>
        <taxon>Pterygota</taxon>
        <taxon>Neoptera</taxon>
        <taxon>Endopterygota</taxon>
        <taxon>Lepidoptera</taxon>
        <taxon>Glossata</taxon>
        <taxon>Ditrysia</taxon>
        <taxon>Pyraloidea</taxon>
        <taxon>Crambidae</taxon>
        <taxon>Pyraustinae</taxon>
        <taxon>Loxostege</taxon>
    </lineage>
</organism>
<evidence type="ECO:0000313" key="4">
    <source>
        <dbReference type="EMBL" id="KAL0892986.1"/>
    </source>
</evidence>
<keyword evidence="1 3" id="KW-0547">Nucleotide-binding</keyword>
<proteinExistence type="inferred from homology"/>
<evidence type="ECO:0000256" key="2">
    <source>
        <dbReference type="ARBA" id="ARBA00023128"/>
    </source>
</evidence>